<protein>
    <submittedName>
        <fullName evidence="1">Uncharacterized protein</fullName>
    </submittedName>
</protein>
<organism evidence="1 2">
    <name type="scientific">Candidatus Taylorbacteria bacterium RIFCSPHIGHO2_02_FULL_43_32b</name>
    <dbReference type="NCBI Taxonomy" id="1802306"/>
    <lineage>
        <taxon>Bacteria</taxon>
        <taxon>Candidatus Tayloriibacteriota</taxon>
    </lineage>
</organism>
<comment type="caution">
    <text evidence="1">The sequence shown here is derived from an EMBL/GenBank/DDBJ whole genome shotgun (WGS) entry which is preliminary data.</text>
</comment>
<sequence>MKKRKRRARMSKARFLEINEKKIGLIQKKFGHGLTDSEKKELVKFQDLAGKYIQQMGPSEPAMSRHGRHT</sequence>
<name>A0A1G2MHF4_9BACT</name>
<evidence type="ECO:0000313" key="1">
    <source>
        <dbReference type="EMBL" id="OHA23287.1"/>
    </source>
</evidence>
<dbReference type="STRING" id="1802306.A3C72_04490"/>
<evidence type="ECO:0000313" key="2">
    <source>
        <dbReference type="Proteomes" id="UP000177130"/>
    </source>
</evidence>
<reference evidence="1 2" key="1">
    <citation type="journal article" date="2016" name="Nat. Commun.">
        <title>Thousands of microbial genomes shed light on interconnected biogeochemical processes in an aquifer system.</title>
        <authorList>
            <person name="Anantharaman K."/>
            <person name="Brown C.T."/>
            <person name="Hug L.A."/>
            <person name="Sharon I."/>
            <person name="Castelle C.J."/>
            <person name="Probst A.J."/>
            <person name="Thomas B.C."/>
            <person name="Singh A."/>
            <person name="Wilkins M.J."/>
            <person name="Karaoz U."/>
            <person name="Brodie E.L."/>
            <person name="Williams K.H."/>
            <person name="Hubbard S.S."/>
            <person name="Banfield J.F."/>
        </authorList>
    </citation>
    <scope>NUCLEOTIDE SEQUENCE [LARGE SCALE GENOMIC DNA]</scope>
</reference>
<accession>A0A1G2MHF4</accession>
<dbReference type="Proteomes" id="UP000177130">
    <property type="component" value="Unassembled WGS sequence"/>
</dbReference>
<dbReference type="AlphaFoldDB" id="A0A1G2MHF4"/>
<proteinExistence type="predicted"/>
<dbReference type="EMBL" id="MHRK01000038">
    <property type="protein sequence ID" value="OHA23287.1"/>
    <property type="molecule type" value="Genomic_DNA"/>
</dbReference>
<gene>
    <name evidence="1" type="ORF">A3C72_04490</name>
</gene>